<dbReference type="InterPro" id="IPR012338">
    <property type="entry name" value="Beta-lactam/transpept-like"/>
</dbReference>
<dbReference type="Proteomes" id="UP001221142">
    <property type="component" value="Unassembled WGS sequence"/>
</dbReference>
<reference evidence="2" key="1">
    <citation type="submission" date="2023-03" db="EMBL/GenBank/DDBJ databases">
        <title>Massive genome expansion in bonnet fungi (Mycena s.s.) driven by repeated elements and novel gene families across ecological guilds.</title>
        <authorList>
            <consortium name="Lawrence Berkeley National Laboratory"/>
            <person name="Harder C.B."/>
            <person name="Miyauchi S."/>
            <person name="Viragh M."/>
            <person name="Kuo A."/>
            <person name="Thoen E."/>
            <person name="Andreopoulos B."/>
            <person name="Lu D."/>
            <person name="Skrede I."/>
            <person name="Drula E."/>
            <person name="Henrissat B."/>
            <person name="Morin E."/>
            <person name="Kohler A."/>
            <person name="Barry K."/>
            <person name="LaButti K."/>
            <person name="Morin E."/>
            <person name="Salamov A."/>
            <person name="Lipzen A."/>
            <person name="Mereny Z."/>
            <person name="Hegedus B."/>
            <person name="Baldrian P."/>
            <person name="Stursova M."/>
            <person name="Weitz H."/>
            <person name="Taylor A."/>
            <person name="Grigoriev I.V."/>
            <person name="Nagy L.G."/>
            <person name="Martin F."/>
            <person name="Kauserud H."/>
        </authorList>
    </citation>
    <scope>NUCLEOTIDE SEQUENCE</scope>
    <source>
        <strain evidence="2">9284</strain>
    </source>
</reference>
<accession>A0AAD7BF36</accession>
<evidence type="ECO:0000259" key="1">
    <source>
        <dbReference type="Pfam" id="PF00144"/>
    </source>
</evidence>
<organism evidence="2 3">
    <name type="scientific">Roridomyces roridus</name>
    <dbReference type="NCBI Taxonomy" id="1738132"/>
    <lineage>
        <taxon>Eukaryota</taxon>
        <taxon>Fungi</taxon>
        <taxon>Dikarya</taxon>
        <taxon>Basidiomycota</taxon>
        <taxon>Agaricomycotina</taxon>
        <taxon>Agaricomycetes</taxon>
        <taxon>Agaricomycetidae</taxon>
        <taxon>Agaricales</taxon>
        <taxon>Marasmiineae</taxon>
        <taxon>Mycenaceae</taxon>
        <taxon>Roridomyces</taxon>
    </lineage>
</organism>
<dbReference type="InterPro" id="IPR001466">
    <property type="entry name" value="Beta-lactam-related"/>
</dbReference>
<sequence>MSYFNSDSALQAYLSELILPTHLRGDPGKSSIQDILNGYNTPGISVAVLPPSGNAEYSKTPLITSAFGLRDVGDPASVIDPETIFQAASISKPFTALAVLRLVAQGKLDLDTDIGEYLADIKRDSLHHSALVNPATAPRTPITLRLLLSHKSGLSTVAGFDGYNAQLTPMPSTISILNGTAPSNSLPIRAFTLPGLGTSYSGGGTTLVQHILTLVTGKDFPTLMKELVLEPLGMSRSTYEQQASRVNFACGHPTAYTGFHGGTECMIYPEMAAAGLWTTPSDILKGLRAVYDCLSGSNQSFLPPALVADSFTATNGFGKYGIGWRVQTLSTDEGARKRRMVIEHGGANQGFRCWVLLVGDVPVAGEPLGVDSKPPLGIAVMTNSDHGLQLGGRIMTAFGWAVGEPITLGGVASEQYFPVLATTPEEEGRVARQIEGWQAWAGDWRMKEGGVALTIGEEDGRPVVSMLGLHQLVLLPAAVHHTSPEEIKVWVVRDMDVAVIMKDAGKAVEIRQNEMEYAAERVVPSGDT</sequence>
<evidence type="ECO:0000313" key="3">
    <source>
        <dbReference type="Proteomes" id="UP001221142"/>
    </source>
</evidence>
<dbReference type="PANTHER" id="PTHR43283">
    <property type="entry name" value="BETA-LACTAMASE-RELATED"/>
    <property type="match status" value="1"/>
</dbReference>
<gene>
    <name evidence="2" type="ORF">FB45DRAFT_930808</name>
</gene>
<name>A0AAD7BF36_9AGAR</name>
<comment type="caution">
    <text evidence="2">The sequence shown here is derived from an EMBL/GenBank/DDBJ whole genome shotgun (WGS) entry which is preliminary data.</text>
</comment>
<feature type="domain" description="Beta-lactamase-related" evidence="1">
    <location>
        <begin position="37"/>
        <end position="388"/>
    </location>
</feature>
<dbReference type="Gene3D" id="3.40.710.10">
    <property type="entry name" value="DD-peptidase/beta-lactamase superfamily"/>
    <property type="match status" value="1"/>
</dbReference>
<protein>
    <submittedName>
        <fullName evidence="2">Beta-lactamase/transpeptidase-like protein</fullName>
    </submittedName>
</protein>
<dbReference type="AlphaFoldDB" id="A0AAD7BF36"/>
<proteinExistence type="predicted"/>
<dbReference type="EMBL" id="JARKIF010000018">
    <property type="protein sequence ID" value="KAJ7619445.1"/>
    <property type="molecule type" value="Genomic_DNA"/>
</dbReference>
<dbReference type="InterPro" id="IPR050789">
    <property type="entry name" value="Diverse_Enzym_Activities"/>
</dbReference>
<keyword evidence="3" id="KW-1185">Reference proteome</keyword>
<dbReference type="Pfam" id="PF00144">
    <property type="entry name" value="Beta-lactamase"/>
    <property type="match status" value="1"/>
</dbReference>
<evidence type="ECO:0000313" key="2">
    <source>
        <dbReference type="EMBL" id="KAJ7619445.1"/>
    </source>
</evidence>
<dbReference type="SUPFAM" id="SSF56601">
    <property type="entry name" value="beta-lactamase/transpeptidase-like"/>
    <property type="match status" value="1"/>
</dbReference>